<evidence type="ECO:0000256" key="1">
    <source>
        <dbReference type="SAM" id="SignalP"/>
    </source>
</evidence>
<sequence length="244" mass="29132">MFKYIVLSILFLFLASSEVCAQKNIENQQLLWLRYNLRLKLSDSYQITQEFDERNFVSPWRQHQFLARTRLERTFNNRWKAAVGLTIIEQSLPANPEVKNYHNITELTPQFEVYNKQALTNKLALEHRYWTDFRFFEQPDGSFEFNNLRARYRLELQYNVVETVTLKVFDEIFLNVGSKIVNNVFDQNRVGGSVQYMPTKAMGLELGYFNSFQQRPTGVDFYNRNIFRFTIHHNVNFKKSKLHA</sequence>
<dbReference type="Proteomes" id="UP001416393">
    <property type="component" value="Unassembled WGS sequence"/>
</dbReference>
<evidence type="ECO:0000313" key="3">
    <source>
        <dbReference type="Proteomes" id="UP001416393"/>
    </source>
</evidence>
<organism evidence="2 3">
    <name type="scientific">Mariniflexile soesokkakense</name>
    <dbReference type="NCBI Taxonomy" id="1343160"/>
    <lineage>
        <taxon>Bacteria</taxon>
        <taxon>Pseudomonadati</taxon>
        <taxon>Bacteroidota</taxon>
        <taxon>Flavobacteriia</taxon>
        <taxon>Flavobacteriales</taxon>
        <taxon>Flavobacteriaceae</taxon>
        <taxon>Mariniflexile</taxon>
    </lineage>
</organism>
<dbReference type="RefSeq" id="WP_346242131.1">
    <property type="nucleotide sequence ID" value="NZ_JAZHYP010000005.1"/>
</dbReference>
<dbReference type="EMBL" id="JAZHYP010000005">
    <property type="protein sequence ID" value="MEN3324327.1"/>
    <property type="molecule type" value="Genomic_DNA"/>
</dbReference>
<feature type="signal peptide" evidence="1">
    <location>
        <begin position="1"/>
        <end position="21"/>
    </location>
</feature>
<proteinExistence type="predicted"/>
<accession>A0ABV0AB53</accession>
<evidence type="ECO:0000313" key="2">
    <source>
        <dbReference type="EMBL" id="MEN3324327.1"/>
    </source>
</evidence>
<protein>
    <submittedName>
        <fullName evidence="2">DUF2490 domain-containing protein</fullName>
    </submittedName>
</protein>
<gene>
    <name evidence="2" type="ORF">VP395_11365</name>
</gene>
<dbReference type="Pfam" id="PF10677">
    <property type="entry name" value="DUF2490"/>
    <property type="match status" value="1"/>
</dbReference>
<reference evidence="2 3" key="1">
    <citation type="submission" date="2024-01" db="EMBL/GenBank/DDBJ databases">
        <title>Mariniflexile litorale sp. nov., isolated from the shallow sediments of the Sea of Japan.</title>
        <authorList>
            <person name="Romanenko L."/>
            <person name="Bystritskaya E."/>
            <person name="Isaeva M."/>
        </authorList>
    </citation>
    <scope>NUCLEOTIDE SEQUENCE [LARGE SCALE GENOMIC DNA]</scope>
    <source>
        <strain evidence="2 3">KCTC 32427</strain>
    </source>
</reference>
<keyword evidence="3" id="KW-1185">Reference proteome</keyword>
<comment type="caution">
    <text evidence="2">The sequence shown here is derived from an EMBL/GenBank/DDBJ whole genome shotgun (WGS) entry which is preliminary data.</text>
</comment>
<feature type="chain" id="PRO_5045059215" evidence="1">
    <location>
        <begin position="22"/>
        <end position="244"/>
    </location>
</feature>
<keyword evidence="1" id="KW-0732">Signal</keyword>
<dbReference type="InterPro" id="IPR019619">
    <property type="entry name" value="DUF2490"/>
</dbReference>
<name>A0ABV0AB53_9FLAO</name>